<evidence type="ECO:0000313" key="4">
    <source>
        <dbReference type="EMBL" id="KAA8798426.1"/>
    </source>
</evidence>
<reference evidence="4 13" key="3">
    <citation type="submission" date="2019-09" db="EMBL/GenBank/DDBJ databases">
        <title>Comparative analysis of L. crispatus genomes revealed niche specific adaptation to different host and body sites.</title>
        <authorList>
            <person name="Pan M."/>
            <person name="Hidalgo-Cantabrana C."/>
            <person name="Barrangou R."/>
        </authorList>
    </citation>
    <scope>NUCLEOTIDE SEQUENCE [LARGE SCALE GENOMIC DNA]</scope>
    <source>
        <strain evidence="4 13">NCK973</strain>
    </source>
</reference>
<dbReference type="AlphaFoldDB" id="A0A226UPD2"/>
<dbReference type="Proteomes" id="UP000231914">
    <property type="component" value="Unassembled WGS sequence"/>
</dbReference>
<dbReference type="EMBL" id="MKXG01000103">
    <property type="protein sequence ID" value="PJZ16840.1"/>
    <property type="molecule type" value="Genomic_DNA"/>
</dbReference>
<keyword evidence="1" id="KW-0472">Membrane</keyword>
<dbReference type="RefSeq" id="WP_023488332.1">
    <property type="nucleotide sequence ID" value="NZ_CABMHY010000016.1"/>
</dbReference>
<evidence type="ECO:0000256" key="1">
    <source>
        <dbReference type="SAM" id="Phobius"/>
    </source>
</evidence>
<evidence type="ECO:0000313" key="6">
    <source>
        <dbReference type="EMBL" id="MDK6502217.1"/>
    </source>
</evidence>
<dbReference type="Pfam" id="PF03413">
    <property type="entry name" value="PepSY"/>
    <property type="match status" value="2"/>
</dbReference>
<evidence type="ECO:0000313" key="10">
    <source>
        <dbReference type="EMBL" id="PJZ16840.1"/>
    </source>
</evidence>
<dbReference type="Proteomes" id="UP001230300">
    <property type="component" value="Unassembled WGS sequence"/>
</dbReference>
<feature type="transmembrane region" description="Helical" evidence="1">
    <location>
        <begin position="6"/>
        <end position="26"/>
    </location>
</feature>
<dbReference type="GeneID" id="69824046"/>
<dbReference type="Gene3D" id="3.10.450.40">
    <property type="match status" value="2"/>
</dbReference>
<reference evidence="7" key="9">
    <citation type="submission" date="2023-08" db="EMBL/GenBank/DDBJ databases">
        <title>Lactobacillus from the Female Urinary Tract.</title>
        <authorList>
            <person name="Stegman N."/>
            <person name="Jackson B."/>
            <person name="Steiling M."/>
            <person name="Sedano C."/>
            <person name="Wolfe A."/>
            <person name="Putonti C."/>
        </authorList>
    </citation>
    <scope>NUCLEOTIDE SEQUENCE</scope>
    <source>
        <strain evidence="7">UMB5661</strain>
    </source>
</reference>
<reference evidence="5" key="5">
    <citation type="submission" date="2020-07" db="EMBL/GenBank/DDBJ databases">
        <title>Comparative genomics analyses of Lactobacillus crispatus isolated from different ecological niches.</title>
        <authorList>
            <person name="Mancino W."/>
            <person name="Mancabelli L."/>
            <person name="Lugli G.A."/>
            <person name="Milani C."/>
            <person name="Viappiani A."/>
            <person name="Anzalone R."/>
            <person name="Longhi G."/>
            <person name="Ventura M."/>
            <person name="Turroni F."/>
        </authorList>
    </citation>
    <scope>NUCLEOTIDE SEQUENCE</scope>
    <source>
        <strain evidence="5">LB65</strain>
    </source>
</reference>
<sequence length="195" mass="21875">MRKFFIITSSIITGLLVGIIGTTIYLNNQSSKVSNFTIRTTNLAAKPETISYSSNNLPQINLSQDSAVQKFKSLYTHAVVKSITLSLSKDIYVYDIVGYDDRKDCTIQVDATNNKILGQSTQVLDYDYEKDASLNLKKTISRQEANEIALKEFSGGTPISWELTDDNNHSIWKVKMIHGEHKHTVKINARTKAVI</sequence>
<gene>
    <name evidence="9" type="ORF">AYP82_06430</name>
    <name evidence="10" type="ORF">BHU41_00400</name>
    <name evidence="4" type="ORF">F1C02_04480</name>
    <name evidence="8" type="ORF">GTK63_01040</name>
    <name evidence="5" type="ORF">HYQ56_1660</name>
    <name evidence="3" type="ORF">K8V23_07480</name>
    <name evidence="6" type="ORF">QP235_03205</name>
    <name evidence="7" type="ORF">RON39_06270</name>
</gene>
<dbReference type="EMBL" id="DYXB01000118">
    <property type="protein sequence ID" value="HJF10602.1"/>
    <property type="molecule type" value="Genomic_DNA"/>
</dbReference>
<dbReference type="EMBL" id="WWFF01000001">
    <property type="protein sequence ID" value="MYN52924.1"/>
    <property type="molecule type" value="Genomic_DNA"/>
</dbReference>
<dbReference type="EMBL" id="LYQW01000006">
    <property type="protein sequence ID" value="OXC23650.1"/>
    <property type="molecule type" value="Genomic_DNA"/>
</dbReference>
<keyword evidence="1" id="KW-1133">Transmembrane helix</keyword>
<dbReference type="InterPro" id="IPR025711">
    <property type="entry name" value="PepSY"/>
</dbReference>
<evidence type="ECO:0000313" key="7">
    <source>
        <dbReference type="EMBL" id="MDT9609735.1"/>
    </source>
</evidence>
<dbReference type="Proteomes" id="UP000460132">
    <property type="component" value="Unassembled WGS sequence"/>
</dbReference>
<evidence type="ECO:0000313" key="12">
    <source>
        <dbReference type="Proteomes" id="UP000231914"/>
    </source>
</evidence>
<reference evidence="3" key="6">
    <citation type="journal article" date="2021" name="PeerJ">
        <title>Extensive microbial diversity within the chicken gut microbiome revealed by metagenomics and culture.</title>
        <authorList>
            <person name="Gilroy R."/>
            <person name="Ravi A."/>
            <person name="Getino M."/>
            <person name="Pursley I."/>
            <person name="Horton D.L."/>
            <person name="Alikhan N.F."/>
            <person name="Baker D."/>
            <person name="Gharbi K."/>
            <person name="Hall N."/>
            <person name="Watson M."/>
            <person name="Adriaenssens E.M."/>
            <person name="Foster-Nyarko E."/>
            <person name="Jarju S."/>
            <person name="Secka A."/>
            <person name="Antonio M."/>
            <person name="Oren A."/>
            <person name="Chaudhuri R.R."/>
            <person name="La Ragione R."/>
            <person name="Hildebrand F."/>
            <person name="Pallen M.J."/>
        </authorList>
    </citation>
    <scope>NUCLEOTIDE SEQUENCE</scope>
    <source>
        <strain evidence="3">CHK194-22301</strain>
    </source>
</reference>
<evidence type="ECO:0000313" key="9">
    <source>
        <dbReference type="EMBL" id="OXC23650.1"/>
    </source>
</evidence>
<dbReference type="EMBL" id="VUAO01000009">
    <property type="protein sequence ID" value="KAA8798426.1"/>
    <property type="molecule type" value="Genomic_DNA"/>
</dbReference>
<reference evidence="9 11" key="1">
    <citation type="submission" date="2016-05" db="EMBL/GenBank/DDBJ databases">
        <authorList>
            <person name="Johnson T.J."/>
            <person name="Youmans B.P."/>
            <person name="Case K.A."/>
        </authorList>
    </citation>
    <scope>NUCLEOTIDE SEQUENCE [LARGE SCALE GENOMIC DNA]</scope>
    <source>
        <strain evidence="9 11">UMNLC6</strain>
    </source>
</reference>
<organism evidence="10 12">
    <name type="scientific">Lactobacillus crispatus</name>
    <dbReference type="NCBI Taxonomy" id="47770"/>
    <lineage>
        <taxon>Bacteria</taxon>
        <taxon>Bacillati</taxon>
        <taxon>Bacillota</taxon>
        <taxon>Bacilli</taxon>
        <taxon>Lactobacillales</taxon>
        <taxon>Lactobacillaceae</taxon>
        <taxon>Lactobacillus</taxon>
    </lineage>
</organism>
<evidence type="ECO:0000313" key="3">
    <source>
        <dbReference type="EMBL" id="HJF10602.1"/>
    </source>
</evidence>
<dbReference type="Proteomes" id="UP001194414">
    <property type="component" value="Unassembled WGS sequence"/>
</dbReference>
<reference evidence="8 14" key="4">
    <citation type="submission" date="2020-01" db="EMBL/GenBank/DDBJ databases">
        <title>Vaginal microbiome of pregnant Indian women: Insights into the genome of dominants Lactobacillus species.</title>
        <authorList>
            <person name="Das B."/>
            <person name="Mehta O."/>
            <person name="Ghosh T.S."/>
            <person name="Kothidar A."/>
            <person name="Gowtham M.R."/>
            <person name="Mitra R."/>
            <person name="Kshetrapal P."/>
            <person name="Wadhwa N."/>
            <person name="Thiruvengadam R."/>
            <person name="Nair G.B."/>
            <person name="Bhatnagar S."/>
            <person name="Pore S."/>
        </authorList>
    </citation>
    <scope>NUCLEOTIDE SEQUENCE [LARGE SCALE GENOMIC DNA]</scope>
    <source>
        <strain evidence="8 14">Indica2</strain>
    </source>
</reference>
<evidence type="ECO:0000313" key="5">
    <source>
        <dbReference type="EMBL" id="MBI1708672.1"/>
    </source>
</evidence>
<reference evidence="10 12" key="2">
    <citation type="submission" date="2016-10" db="EMBL/GenBank/DDBJ databases">
        <title>WGS of isloates from the oral cavity of healthy individuals.</title>
        <authorList>
            <person name="Sharma S."/>
            <person name="Pal V.K."/>
            <person name="Patil P.B."/>
            <person name="Korpole S."/>
            <person name="Grover V."/>
        </authorList>
    </citation>
    <scope>NUCLEOTIDE SEQUENCE [LARGE SCALE GENOMIC DNA]</scope>
    <source>
        <strain evidence="10 12">DISK12</strain>
    </source>
</reference>
<keyword evidence="1" id="KW-0812">Transmembrane</keyword>
<proteinExistence type="predicted"/>
<dbReference type="Proteomes" id="UP000198437">
    <property type="component" value="Unassembled WGS sequence"/>
</dbReference>
<evidence type="ECO:0000313" key="11">
    <source>
        <dbReference type="Proteomes" id="UP000198437"/>
    </source>
</evidence>
<dbReference type="EMBL" id="JAVTXN010000027">
    <property type="protein sequence ID" value="MDT9609735.1"/>
    <property type="molecule type" value="Genomic_DNA"/>
</dbReference>
<feature type="domain" description="PepSY" evidence="2">
    <location>
        <begin position="62"/>
        <end position="119"/>
    </location>
</feature>
<evidence type="ECO:0000313" key="14">
    <source>
        <dbReference type="Proteomes" id="UP000460132"/>
    </source>
</evidence>
<evidence type="ECO:0000313" key="13">
    <source>
        <dbReference type="Proteomes" id="UP000322051"/>
    </source>
</evidence>
<evidence type="ECO:0000313" key="8">
    <source>
        <dbReference type="EMBL" id="MYN52924.1"/>
    </source>
</evidence>
<dbReference type="Proteomes" id="UP000784793">
    <property type="component" value="Unassembled WGS sequence"/>
</dbReference>
<comment type="caution">
    <text evidence="10">The sequence shown here is derived from an EMBL/GenBank/DDBJ whole genome shotgun (WGS) entry which is preliminary data.</text>
</comment>
<name>A0A226UPD2_9LACO</name>
<dbReference type="EMBL" id="JACCPP010000026">
    <property type="protein sequence ID" value="MBI1708672.1"/>
    <property type="molecule type" value="Genomic_DNA"/>
</dbReference>
<accession>A0A226UPD2</accession>
<evidence type="ECO:0000259" key="2">
    <source>
        <dbReference type="Pfam" id="PF03413"/>
    </source>
</evidence>
<feature type="domain" description="PepSY" evidence="2">
    <location>
        <begin position="140"/>
        <end position="195"/>
    </location>
</feature>
<reference evidence="6" key="8">
    <citation type="submission" date="2023-05" db="EMBL/GenBank/DDBJ databases">
        <title>Cataloging the Phylogenetic Diversity of Human Bladder Bacteria.</title>
        <authorList>
            <person name="Du J."/>
        </authorList>
    </citation>
    <scope>NUCLEOTIDE SEQUENCE</scope>
    <source>
        <strain evidence="6">UMB9226</strain>
    </source>
</reference>
<reference evidence="3" key="7">
    <citation type="submission" date="2021-09" db="EMBL/GenBank/DDBJ databases">
        <authorList>
            <person name="Gilroy R."/>
        </authorList>
    </citation>
    <scope>NUCLEOTIDE SEQUENCE</scope>
    <source>
        <strain evidence="3">CHK194-22301</strain>
    </source>
</reference>
<dbReference type="Proteomes" id="UP000322051">
    <property type="component" value="Unassembled WGS sequence"/>
</dbReference>
<dbReference type="EMBL" id="JASOGN010000008">
    <property type="protein sequence ID" value="MDK6502217.1"/>
    <property type="molecule type" value="Genomic_DNA"/>
</dbReference>
<protein>
    <submittedName>
        <fullName evidence="3">PepSY domain-containing protein</fullName>
    </submittedName>
    <submittedName>
        <fullName evidence="5">Peptidase propeptide and YPEB domain-containing protein</fullName>
    </submittedName>
</protein>
<dbReference type="Proteomes" id="UP001253287">
    <property type="component" value="Unassembled WGS sequence"/>
</dbReference>